<evidence type="ECO:0000256" key="6">
    <source>
        <dbReference type="ARBA" id="ARBA00023136"/>
    </source>
</evidence>
<protein>
    <submittedName>
        <fullName evidence="9">1-acyl-sn-glycerol-3-phosphate acyltransferase</fullName>
        <ecNumber evidence="9">2.3.1.51</ecNumber>
    </submittedName>
</protein>
<keyword evidence="6" id="KW-0472">Membrane</keyword>
<dbReference type="GO" id="GO:0006629">
    <property type="term" value="P:lipid metabolic process"/>
    <property type="evidence" value="ECO:0007669"/>
    <property type="project" value="UniProtKB-KW"/>
</dbReference>
<evidence type="ECO:0000256" key="5">
    <source>
        <dbReference type="ARBA" id="ARBA00023098"/>
    </source>
</evidence>
<dbReference type="GO" id="GO:0016020">
    <property type="term" value="C:membrane"/>
    <property type="evidence" value="ECO:0007669"/>
    <property type="project" value="UniProtKB-SubCell"/>
</dbReference>
<accession>A0A7W6BQG8</accession>
<dbReference type="CDD" id="cd07989">
    <property type="entry name" value="LPLAT_AGPAT-like"/>
    <property type="match status" value="1"/>
</dbReference>
<keyword evidence="7 9" id="KW-0012">Acyltransferase</keyword>
<reference evidence="9 10" key="1">
    <citation type="submission" date="2020-08" db="EMBL/GenBank/DDBJ databases">
        <title>Genomic Encyclopedia of Type Strains, Phase IV (KMG-IV): sequencing the most valuable type-strain genomes for metagenomic binning, comparative biology and taxonomic classification.</title>
        <authorList>
            <person name="Goeker M."/>
        </authorList>
    </citation>
    <scope>NUCLEOTIDE SEQUENCE [LARGE SCALE GENOMIC DNA]</scope>
    <source>
        <strain evidence="9 10">DSM 26189</strain>
    </source>
</reference>
<dbReference type="InterPro" id="IPR002123">
    <property type="entry name" value="Plipid/glycerol_acylTrfase"/>
</dbReference>
<dbReference type="PANTHER" id="PTHR23063:SF52">
    <property type="entry name" value="LYSOPHOSPHATIDYLCHOLINE ACYLTRANSFERASE"/>
    <property type="match status" value="1"/>
</dbReference>
<gene>
    <name evidence="9" type="ORF">GGR43_003907</name>
</gene>
<dbReference type="SUPFAM" id="SSF69593">
    <property type="entry name" value="Glycerol-3-phosphate (1)-acyltransferase"/>
    <property type="match status" value="1"/>
</dbReference>
<evidence type="ECO:0000256" key="2">
    <source>
        <dbReference type="ARBA" id="ARBA00022679"/>
    </source>
</evidence>
<keyword evidence="4" id="KW-1133">Transmembrane helix</keyword>
<evidence type="ECO:0000256" key="7">
    <source>
        <dbReference type="ARBA" id="ARBA00023315"/>
    </source>
</evidence>
<evidence type="ECO:0000256" key="1">
    <source>
        <dbReference type="ARBA" id="ARBA00004370"/>
    </source>
</evidence>
<evidence type="ECO:0000313" key="10">
    <source>
        <dbReference type="Proteomes" id="UP000571950"/>
    </source>
</evidence>
<keyword evidence="5" id="KW-0443">Lipid metabolism</keyword>
<keyword evidence="2 9" id="KW-0808">Transferase</keyword>
<dbReference type="PANTHER" id="PTHR23063">
    <property type="entry name" value="PHOSPHOLIPID ACYLTRANSFERASE"/>
    <property type="match status" value="1"/>
</dbReference>
<dbReference type="GO" id="GO:0003841">
    <property type="term" value="F:1-acylglycerol-3-phosphate O-acyltransferase activity"/>
    <property type="evidence" value="ECO:0007669"/>
    <property type="project" value="UniProtKB-EC"/>
</dbReference>
<dbReference type="EC" id="2.3.1.51" evidence="9"/>
<comment type="caution">
    <text evidence="9">The sequence shown here is derived from an EMBL/GenBank/DDBJ whole genome shotgun (WGS) entry which is preliminary data.</text>
</comment>
<sequence>MKAGRARARLRRVRRLLALTGSLVLCLVLHLGCKLLHLPSPWPRRFLALAARSVGARARVEGSPRRRDIFFIANHVSWLDILLLGGASGAAFISHDGVAGWPLIGWLARQNNTIFVARADRHGVRDQIHALRAALERHQPVALFPEGTTGDGRALLPFKPALLAGLMPPPRDLDIQPVWIDYGNAAPEIAWHGGESAGANAKRLLERAGPLPVTLHFLDPFDPEDFPDRKAVAEEARNRILTRQSAFAPPPGPV</sequence>
<dbReference type="Pfam" id="PF01553">
    <property type="entry name" value="Acyltransferase"/>
    <property type="match status" value="1"/>
</dbReference>
<feature type="domain" description="Phospholipid/glycerol acyltransferase" evidence="8">
    <location>
        <begin position="69"/>
        <end position="183"/>
    </location>
</feature>
<dbReference type="EMBL" id="JACIDT010000020">
    <property type="protein sequence ID" value="MBB3928165.1"/>
    <property type="molecule type" value="Genomic_DNA"/>
</dbReference>
<evidence type="ECO:0000259" key="8">
    <source>
        <dbReference type="SMART" id="SM00563"/>
    </source>
</evidence>
<dbReference type="RefSeq" id="WP_188073459.1">
    <property type="nucleotide sequence ID" value="NZ_BSPS01000085.1"/>
</dbReference>
<organism evidence="9 10">
    <name type="scientific">Sphingobium jiangsuense</name>
    <dbReference type="NCBI Taxonomy" id="870476"/>
    <lineage>
        <taxon>Bacteria</taxon>
        <taxon>Pseudomonadati</taxon>
        <taxon>Pseudomonadota</taxon>
        <taxon>Alphaproteobacteria</taxon>
        <taxon>Sphingomonadales</taxon>
        <taxon>Sphingomonadaceae</taxon>
        <taxon>Sphingobium</taxon>
    </lineage>
</organism>
<evidence type="ECO:0000256" key="3">
    <source>
        <dbReference type="ARBA" id="ARBA00022692"/>
    </source>
</evidence>
<evidence type="ECO:0000313" key="9">
    <source>
        <dbReference type="EMBL" id="MBB3928165.1"/>
    </source>
</evidence>
<comment type="subcellular location">
    <subcellularLocation>
        <location evidence="1">Membrane</location>
    </subcellularLocation>
</comment>
<name>A0A7W6BQG8_9SPHN</name>
<evidence type="ECO:0000256" key="4">
    <source>
        <dbReference type="ARBA" id="ARBA00022989"/>
    </source>
</evidence>
<keyword evidence="3" id="KW-0812">Transmembrane</keyword>
<dbReference type="SMART" id="SM00563">
    <property type="entry name" value="PlsC"/>
    <property type="match status" value="1"/>
</dbReference>
<proteinExistence type="predicted"/>
<dbReference type="Proteomes" id="UP000571950">
    <property type="component" value="Unassembled WGS sequence"/>
</dbReference>
<dbReference type="AlphaFoldDB" id="A0A7W6BQG8"/>
<keyword evidence="10" id="KW-1185">Reference proteome</keyword>